<dbReference type="Pfam" id="PF00501">
    <property type="entry name" value="AMP-binding"/>
    <property type="match status" value="1"/>
</dbReference>
<dbReference type="PANTHER" id="PTHR42921">
    <property type="entry name" value="ACETOACETYL-COA SYNTHETASE"/>
    <property type="match status" value="1"/>
</dbReference>
<organism evidence="2">
    <name type="scientific">marine sediment metagenome</name>
    <dbReference type="NCBI Taxonomy" id="412755"/>
    <lineage>
        <taxon>unclassified sequences</taxon>
        <taxon>metagenomes</taxon>
        <taxon>ecological metagenomes</taxon>
    </lineage>
</organism>
<dbReference type="InterPro" id="IPR000873">
    <property type="entry name" value="AMP-dep_synth/lig_dom"/>
</dbReference>
<proteinExistence type="predicted"/>
<accession>X1DRI5</accession>
<feature type="domain" description="AMP-dependent synthetase/ligase" evidence="1">
    <location>
        <begin position="14"/>
        <end position="96"/>
    </location>
</feature>
<dbReference type="EMBL" id="BART01022646">
    <property type="protein sequence ID" value="GAG98991.1"/>
    <property type="molecule type" value="Genomic_DNA"/>
</dbReference>
<dbReference type="PANTHER" id="PTHR42921:SF1">
    <property type="entry name" value="ACETOACETYL-COA SYNTHETASE"/>
    <property type="match status" value="1"/>
</dbReference>
<dbReference type="SUPFAM" id="SSF56801">
    <property type="entry name" value="Acetyl-CoA synthetase-like"/>
    <property type="match status" value="1"/>
</dbReference>
<name>X1DRI5_9ZZZZ</name>
<dbReference type="AlphaFoldDB" id="X1DRI5"/>
<dbReference type="InterPro" id="IPR042099">
    <property type="entry name" value="ANL_N_sf"/>
</dbReference>
<evidence type="ECO:0000259" key="1">
    <source>
        <dbReference type="Pfam" id="PF00501"/>
    </source>
</evidence>
<dbReference type="Gene3D" id="3.40.50.12780">
    <property type="entry name" value="N-terminal domain of ligase-like"/>
    <property type="match status" value="1"/>
</dbReference>
<protein>
    <recommendedName>
        <fullName evidence="1">AMP-dependent synthetase/ligase domain-containing protein</fullName>
    </recommendedName>
</protein>
<comment type="caution">
    <text evidence="2">The sequence shown here is derived from an EMBL/GenBank/DDBJ whole genome shotgun (WGS) entry which is preliminary data.</text>
</comment>
<evidence type="ECO:0000313" key="2">
    <source>
        <dbReference type="EMBL" id="GAG98991.1"/>
    </source>
</evidence>
<gene>
    <name evidence="2" type="ORF">S01H4_41414</name>
</gene>
<reference evidence="2" key="1">
    <citation type="journal article" date="2014" name="Front. Microbiol.">
        <title>High frequency of phylogenetically diverse reductive dehalogenase-homologous genes in deep subseafloor sedimentary metagenomes.</title>
        <authorList>
            <person name="Kawai M."/>
            <person name="Futagami T."/>
            <person name="Toyoda A."/>
            <person name="Takaki Y."/>
            <person name="Nishi S."/>
            <person name="Hori S."/>
            <person name="Arai W."/>
            <person name="Tsubouchi T."/>
            <person name="Morono Y."/>
            <person name="Uchiyama I."/>
            <person name="Ito T."/>
            <person name="Fujiyama A."/>
            <person name="Inagaki F."/>
            <person name="Takami H."/>
        </authorList>
    </citation>
    <scope>NUCLEOTIDE SEQUENCE</scope>
    <source>
        <strain evidence="2">Expedition CK06-06</strain>
    </source>
</reference>
<dbReference type="GO" id="GO:0030729">
    <property type="term" value="F:acetoacetate-CoA ligase activity"/>
    <property type="evidence" value="ECO:0007669"/>
    <property type="project" value="TreeGrafter"/>
</dbReference>
<sequence>MISSRLYFKVNPKKTELITYENLNKQVARLAKSLCEIGVKVGDRVVSYIPNLIETPTAMLAATAIGAIWASCGAELQASAVIDRFRQIEPKVIFTVDGYYYRDKVFGTIPSDFT</sequence>